<evidence type="ECO:0000313" key="4">
    <source>
        <dbReference type="Proteomes" id="UP000749293"/>
    </source>
</evidence>
<organism evidence="3 4">
    <name type="scientific">Geosmithia morbida</name>
    <dbReference type="NCBI Taxonomy" id="1094350"/>
    <lineage>
        <taxon>Eukaryota</taxon>
        <taxon>Fungi</taxon>
        <taxon>Dikarya</taxon>
        <taxon>Ascomycota</taxon>
        <taxon>Pezizomycotina</taxon>
        <taxon>Sordariomycetes</taxon>
        <taxon>Hypocreomycetidae</taxon>
        <taxon>Hypocreales</taxon>
        <taxon>Bionectriaceae</taxon>
        <taxon>Geosmithia</taxon>
    </lineage>
</organism>
<evidence type="ECO:0000313" key="3">
    <source>
        <dbReference type="EMBL" id="KAF4122297.1"/>
    </source>
</evidence>
<evidence type="ECO:0000256" key="2">
    <source>
        <dbReference type="SAM" id="SignalP"/>
    </source>
</evidence>
<evidence type="ECO:0008006" key="5">
    <source>
        <dbReference type="Google" id="ProtNLM"/>
    </source>
</evidence>
<accession>A0A9P5D131</accession>
<sequence length="183" mass="19430">MKTSTQSVTTALVCLLATTVTAAPVHSVDKDASLLGAVRNAPHYIADALKHPSTTLAGTNILPIFWTTVSSTSTTVPPSTSGDGTVGVQGAVHTHHHSSWFDWLETSGSPAFVLFAALFAISSLLVLTVTATRAIVRKARNLVIKTDDDEEESSAATSVTEYQLPAADRKLWIVTRIQIDDST</sequence>
<keyword evidence="1" id="KW-0812">Transmembrane</keyword>
<keyword evidence="2" id="KW-0732">Signal</keyword>
<dbReference type="AlphaFoldDB" id="A0A9P5D131"/>
<feature type="transmembrane region" description="Helical" evidence="1">
    <location>
        <begin position="111"/>
        <end position="136"/>
    </location>
</feature>
<feature type="signal peptide" evidence="2">
    <location>
        <begin position="1"/>
        <end position="22"/>
    </location>
</feature>
<reference evidence="3" key="1">
    <citation type="submission" date="2020-03" db="EMBL/GenBank/DDBJ databases">
        <title>Site-based positive gene gene selection in Geosmithia morbida across the United States reveals a broad range of putative effectors and factors for local host and environmental adapation.</title>
        <authorList>
            <person name="Onufrak A."/>
            <person name="Murdoch R.W."/>
            <person name="Gazis R."/>
            <person name="Huff M."/>
            <person name="Staton M."/>
            <person name="Klingeman W."/>
            <person name="Hadziabdic D."/>
        </authorList>
    </citation>
    <scope>NUCLEOTIDE SEQUENCE</scope>
    <source>
        <strain evidence="3">1262</strain>
    </source>
</reference>
<dbReference type="RefSeq" id="XP_035320949.1">
    <property type="nucleotide sequence ID" value="XM_035469254.1"/>
</dbReference>
<dbReference type="EMBL" id="JAANYQ010000009">
    <property type="protein sequence ID" value="KAF4122297.1"/>
    <property type="molecule type" value="Genomic_DNA"/>
</dbReference>
<proteinExistence type="predicted"/>
<feature type="chain" id="PRO_5040212205" description="Transmembrane protein" evidence="2">
    <location>
        <begin position="23"/>
        <end position="183"/>
    </location>
</feature>
<name>A0A9P5D131_9HYPO</name>
<dbReference type="GeneID" id="55973512"/>
<keyword evidence="1" id="KW-0472">Membrane</keyword>
<dbReference type="Proteomes" id="UP000749293">
    <property type="component" value="Unassembled WGS sequence"/>
</dbReference>
<comment type="caution">
    <text evidence="3">The sequence shown here is derived from an EMBL/GenBank/DDBJ whole genome shotgun (WGS) entry which is preliminary data.</text>
</comment>
<protein>
    <recommendedName>
        <fullName evidence="5">Transmembrane protein</fullName>
    </recommendedName>
</protein>
<keyword evidence="1" id="KW-1133">Transmembrane helix</keyword>
<gene>
    <name evidence="3" type="ORF">GMORB2_7289</name>
</gene>
<evidence type="ECO:0000256" key="1">
    <source>
        <dbReference type="SAM" id="Phobius"/>
    </source>
</evidence>
<keyword evidence="4" id="KW-1185">Reference proteome</keyword>